<proteinExistence type="predicted"/>
<name>A0A7C2WAD8_9BACT</name>
<reference evidence="1" key="1">
    <citation type="journal article" date="2020" name="mSystems">
        <title>Genome- and Community-Level Interaction Insights into Carbon Utilization and Element Cycling Functions of Hydrothermarchaeota in Hydrothermal Sediment.</title>
        <authorList>
            <person name="Zhou Z."/>
            <person name="Liu Y."/>
            <person name="Xu W."/>
            <person name="Pan J."/>
            <person name="Luo Z.H."/>
            <person name="Li M."/>
        </authorList>
    </citation>
    <scope>NUCLEOTIDE SEQUENCE [LARGE SCALE GENOMIC DNA]</scope>
    <source>
        <strain evidence="1">SpSt-192</strain>
    </source>
</reference>
<sequence length="93" mass="10159">MHGPFAEWGREMDPLDEFATDPVQQLAAAVVRQAVVDAVLNNAALQWLASPAALGWLALLTPAGLTPQDLQETALRAVRRRRATLNRRFARAG</sequence>
<accession>A0A7C2WAD8</accession>
<dbReference type="EMBL" id="DSID01000289">
    <property type="protein sequence ID" value="HEX70331.1"/>
    <property type="molecule type" value="Genomic_DNA"/>
</dbReference>
<protein>
    <submittedName>
        <fullName evidence="1">Uncharacterized protein</fullName>
    </submittedName>
</protein>
<evidence type="ECO:0000313" key="1">
    <source>
        <dbReference type="EMBL" id="HEX70331.1"/>
    </source>
</evidence>
<gene>
    <name evidence="1" type="ORF">ENP13_03700</name>
</gene>
<comment type="caution">
    <text evidence="1">The sequence shown here is derived from an EMBL/GenBank/DDBJ whole genome shotgun (WGS) entry which is preliminary data.</text>
</comment>
<dbReference type="AlphaFoldDB" id="A0A7C2WAD8"/>
<organism evidence="1">
    <name type="scientific">Thermorudis sp</name>
    <dbReference type="NCBI Taxonomy" id="1969470"/>
    <lineage>
        <taxon>Bacteria</taxon>
        <taxon>Pseudomonadati</taxon>
        <taxon>Thermomicrobiota</taxon>
        <taxon>Thermomicrobia</taxon>
        <taxon>Thermomicrobia incertae sedis</taxon>
        <taxon>Thermorudis</taxon>
    </lineage>
</organism>